<organism evidence="2 3">
    <name type="scientific">Hymenolepis diminuta</name>
    <name type="common">Rat tapeworm</name>
    <dbReference type="NCBI Taxonomy" id="6216"/>
    <lineage>
        <taxon>Eukaryota</taxon>
        <taxon>Metazoa</taxon>
        <taxon>Spiralia</taxon>
        <taxon>Lophotrochozoa</taxon>
        <taxon>Platyhelminthes</taxon>
        <taxon>Cestoda</taxon>
        <taxon>Eucestoda</taxon>
        <taxon>Cyclophyllidea</taxon>
        <taxon>Hymenolepididae</taxon>
        <taxon>Hymenolepis</taxon>
    </lineage>
</organism>
<gene>
    <name evidence="2" type="ORF">WMSIL1_LOCUS5106</name>
</gene>
<sequence>RNVYKSLTDIKKKVKEVQYLVDGRTISDFKSIKGAVITAEKSFTEYYEHERQSMENLIKLESNLCEELSIFRDKIDHWDKKSAYEANKVSAQKLSNHIVSSNSDNIPPEVHEFQDFLLNNGGRTGGWTDFNHQTFLKIRRRYLSPNLKKICSVPIYLRDQFLQEVTSALCLNSSEEALS</sequence>
<evidence type="ECO:0000313" key="3">
    <source>
        <dbReference type="Proteomes" id="UP000321570"/>
    </source>
</evidence>
<reference evidence="2 3" key="1">
    <citation type="submission" date="2019-07" db="EMBL/GenBank/DDBJ databases">
        <authorList>
            <person name="Jastrzebski P J."/>
            <person name="Paukszto L."/>
            <person name="Jastrzebski P J."/>
        </authorList>
    </citation>
    <scope>NUCLEOTIDE SEQUENCE [LARGE SCALE GENOMIC DNA]</scope>
    <source>
        <strain evidence="2 3">WMS-il1</strain>
    </source>
</reference>
<protein>
    <submittedName>
        <fullName evidence="2">Uncharacterized protein</fullName>
    </submittedName>
</protein>
<dbReference type="InterPro" id="IPR039902">
    <property type="entry name" value="CCDC148/CCDC112"/>
</dbReference>
<name>A0A564YF01_HYMDI</name>
<feature type="non-terminal residue" evidence="2">
    <location>
        <position position="179"/>
    </location>
</feature>
<feature type="non-terminal residue" evidence="2">
    <location>
        <position position="1"/>
    </location>
</feature>
<dbReference type="PANTHER" id="PTHR21549">
    <property type="entry name" value="MUTATED IN BLADDER CANCER 1"/>
    <property type="match status" value="1"/>
</dbReference>
<accession>A0A564YF01</accession>
<dbReference type="AlphaFoldDB" id="A0A564YF01"/>
<dbReference type="PANTHER" id="PTHR21549:SF0">
    <property type="entry name" value="COILED-COIL DOMAIN-CONTAINING PROTEIN 112"/>
    <property type="match status" value="1"/>
</dbReference>
<keyword evidence="1" id="KW-0175">Coiled coil</keyword>
<dbReference type="Proteomes" id="UP000321570">
    <property type="component" value="Unassembled WGS sequence"/>
</dbReference>
<proteinExistence type="predicted"/>
<keyword evidence="3" id="KW-1185">Reference proteome</keyword>
<dbReference type="EMBL" id="CABIJS010000155">
    <property type="protein sequence ID" value="VUZ45114.1"/>
    <property type="molecule type" value="Genomic_DNA"/>
</dbReference>
<evidence type="ECO:0000313" key="2">
    <source>
        <dbReference type="EMBL" id="VUZ45114.1"/>
    </source>
</evidence>
<evidence type="ECO:0000256" key="1">
    <source>
        <dbReference type="ARBA" id="ARBA00023054"/>
    </source>
</evidence>